<gene>
    <name evidence="2" type="ORF">FXF69_37875</name>
</gene>
<dbReference type="EMBL" id="VSFG01000012">
    <property type="protein sequence ID" value="TYB41007.1"/>
    <property type="molecule type" value="Genomic_DNA"/>
</dbReference>
<dbReference type="InterPro" id="IPR033889">
    <property type="entry name" value="LanC"/>
</dbReference>
<accession>A0A5D0N9L9</accession>
<feature type="binding site" evidence="1">
    <location>
        <position position="283"/>
    </location>
    <ligand>
        <name>Zn(2+)</name>
        <dbReference type="ChEBI" id="CHEBI:29105"/>
    </ligand>
</feature>
<dbReference type="Proteomes" id="UP000323380">
    <property type="component" value="Unassembled WGS sequence"/>
</dbReference>
<organism evidence="2 3">
    <name type="scientific">Actinomadura chibensis</name>
    <dbReference type="NCBI Taxonomy" id="392828"/>
    <lineage>
        <taxon>Bacteria</taxon>
        <taxon>Bacillati</taxon>
        <taxon>Actinomycetota</taxon>
        <taxon>Actinomycetes</taxon>
        <taxon>Streptosporangiales</taxon>
        <taxon>Thermomonosporaceae</taxon>
        <taxon>Actinomadura</taxon>
    </lineage>
</organism>
<keyword evidence="1" id="KW-0479">Metal-binding</keyword>
<proteinExistence type="predicted"/>
<keyword evidence="1" id="KW-0862">Zinc</keyword>
<dbReference type="GO" id="GO:0046872">
    <property type="term" value="F:metal ion binding"/>
    <property type="evidence" value="ECO:0007669"/>
    <property type="project" value="UniProtKB-KW"/>
</dbReference>
<evidence type="ECO:0000313" key="3">
    <source>
        <dbReference type="Proteomes" id="UP000323380"/>
    </source>
</evidence>
<dbReference type="SMART" id="SM01260">
    <property type="entry name" value="LANC_like"/>
    <property type="match status" value="1"/>
</dbReference>
<name>A0A5D0N9L9_9ACTN</name>
<dbReference type="Gene3D" id="1.50.10.20">
    <property type="match status" value="1"/>
</dbReference>
<dbReference type="CDD" id="cd04793">
    <property type="entry name" value="LanC"/>
    <property type="match status" value="1"/>
</dbReference>
<dbReference type="InterPro" id="IPR007822">
    <property type="entry name" value="LANC-like"/>
</dbReference>
<protein>
    <submittedName>
        <fullName evidence="2">Lanthionine synthetase C family protein</fullName>
    </submittedName>
</protein>
<feature type="binding site" evidence="1">
    <location>
        <position position="333"/>
    </location>
    <ligand>
        <name>Zn(2+)</name>
        <dbReference type="ChEBI" id="CHEBI:29105"/>
    </ligand>
</feature>
<dbReference type="STRING" id="1220554.GCA_001552135_06845"/>
<dbReference type="AlphaFoldDB" id="A0A5D0N9L9"/>
<dbReference type="PRINTS" id="PR01950">
    <property type="entry name" value="LANCSUPER"/>
</dbReference>
<evidence type="ECO:0000256" key="1">
    <source>
        <dbReference type="PIRSR" id="PIRSR607822-1"/>
    </source>
</evidence>
<reference evidence="2 3" key="1">
    <citation type="submission" date="2019-08" db="EMBL/GenBank/DDBJ databases">
        <title>Actinomadura sp. nov. CYP1-5 isolated from mountain soil.</title>
        <authorList>
            <person name="Songsumanus A."/>
            <person name="Kuncharoen N."/>
            <person name="Kudo T."/>
            <person name="Yuki M."/>
            <person name="Igarashi Y."/>
            <person name="Tanasupawat S."/>
        </authorList>
    </citation>
    <scope>NUCLEOTIDE SEQUENCE [LARGE SCALE GENOMIC DNA]</scope>
    <source>
        <strain evidence="2 3">JCM 14158</strain>
    </source>
</reference>
<dbReference type="Pfam" id="PF05147">
    <property type="entry name" value="LANC_like"/>
    <property type="match status" value="1"/>
</dbReference>
<dbReference type="PRINTS" id="PR01955">
    <property type="entry name" value="LANCFRANKIA"/>
</dbReference>
<dbReference type="GO" id="GO:0031179">
    <property type="term" value="P:peptide modification"/>
    <property type="evidence" value="ECO:0007669"/>
    <property type="project" value="InterPro"/>
</dbReference>
<comment type="caution">
    <text evidence="2">The sequence shown here is derived from an EMBL/GenBank/DDBJ whole genome shotgun (WGS) entry which is preliminary data.</text>
</comment>
<feature type="binding site" evidence="1">
    <location>
        <position position="332"/>
    </location>
    <ligand>
        <name>Zn(2+)</name>
        <dbReference type="ChEBI" id="CHEBI:29105"/>
    </ligand>
</feature>
<sequence length="416" mass="44243">MDRETAGAIADRLAERLASPCDVRAMELRDAWWPQSLAVGAAGIALLHIERAHAGLGPWERVHEWLVVATADGVSAGKDAHLHYGAPALAFALQAASGGRGRYGRALDVLDNHIDAETSCRLAAAHTRMDVGELPLLAEFDAIRGLVGIGAYLRHRGPESRLLRDILLYLVRLTEPVEVDGELLPGWWATVAPSGRLSDEFPGGHANTGMAHGIAGPLALLALTAVDGVAVDGQLTAIARICAWLDRWRQDGGSASWWPYWITRAQLRGDEPVPSRPSRPSWCYGTGGVARAQQLAGLALGDDDRRQIAENALLGAITDQHQQGLIVDSSLCHGHAGLQQIAVRCAADADVRMSASLVRPLLGLEPDAEHWVTHLVRPPGGRLGFLEGAAGVALALHTACSDSPPISGWDSCLLIA</sequence>
<keyword evidence="3" id="KW-1185">Reference proteome</keyword>
<dbReference type="SUPFAM" id="SSF158745">
    <property type="entry name" value="LanC-like"/>
    <property type="match status" value="1"/>
</dbReference>
<evidence type="ECO:0000313" key="2">
    <source>
        <dbReference type="EMBL" id="TYB41007.1"/>
    </source>
</evidence>